<feature type="transmembrane region" description="Helical" evidence="6">
    <location>
        <begin position="78"/>
        <end position="96"/>
    </location>
</feature>
<feature type="transmembrane region" description="Helical" evidence="6">
    <location>
        <begin position="335"/>
        <end position="353"/>
    </location>
</feature>
<feature type="transmembrane region" description="Helical" evidence="6">
    <location>
        <begin position="359"/>
        <end position="379"/>
    </location>
</feature>
<dbReference type="AlphaFoldDB" id="A0AAW4X5C1"/>
<evidence type="ECO:0000313" key="8">
    <source>
        <dbReference type="EMBL" id="MCC4477580.1"/>
    </source>
</evidence>
<evidence type="ECO:0000256" key="6">
    <source>
        <dbReference type="SAM" id="Phobius"/>
    </source>
</evidence>
<dbReference type="PROSITE" id="PS50850">
    <property type="entry name" value="MFS"/>
    <property type="match status" value="1"/>
</dbReference>
<comment type="subcellular location">
    <subcellularLocation>
        <location evidence="1">Cell membrane</location>
        <topology evidence="1">Multi-pass membrane protein</topology>
    </subcellularLocation>
</comment>
<keyword evidence="2" id="KW-0813">Transport</keyword>
<keyword evidence="3 6" id="KW-0812">Transmembrane</keyword>
<keyword evidence="5 6" id="KW-0472">Membrane</keyword>
<dbReference type="Gene3D" id="1.20.1250.20">
    <property type="entry name" value="MFS general substrate transporter like domains"/>
    <property type="match status" value="1"/>
</dbReference>
<feature type="transmembrane region" description="Helical" evidence="6">
    <location>
        <begin position="7"/>
        <end position="26"/>
    </location>
</feature>
<dbReference type="Pfam" id="PF07690">
    <property type="entry name" value="MFS_1"/>
    <property type="match status" value="1"/>
</dbReference>
<dbReference type="RefSeq" id="WP_228340767.1">
    <property type="nucleotide sequence ID" value="NZ_JAJGWA010000111.1"/>
</dbReference>
<evidence type="ECO:0000256" key="4">
    <source>
        <dbReference type="ARBA" id="ARBA00022989"/>
    </source>
</evidence>
<dbReference type="SUPFAM" id="SSF103473">
    <property type="entry name" value="MFS general substrate transporter"/>
    <property type="match status" value="1"/>
</dbReference>
<evidence type="ECO:0000313" key="9">
    <source>
        <dbReference type="Proteomes" id="UP001198026"/>
    </source>
</evidence>
<accession>A0AAW4X5C1</accession>
<keyword evidence="4 6" id="KW-1133">Transmembrane helix</keyword>
<dbReference type="EMBL" id="JAJGWB010000117">
    <property type="protein sequence ID" value="MCC4477580.1"/>
    <property type="molecule type" value="Genomic_DNA"/>
</dbReference>
<dbReference type="InterPro" id="IPR052714">
    <property type="entry name" value="MFS_Exporter"/>
</dbReference>
<name>A0AAW4X5C1_LIMRT</name>
<evidence type="ECO:0000256" key="2">
    <source>
        <dbReference type="ARBA" id="ARBA00022448"/>
    </source>
</evidence>
<reference evidence="8" key="1">
    <citation type="submission" date="2021-10" db="EMBL/GenBank/DDBJ databases">
        <title>Evolutionary history and lifestyle of the vertebrate symbiont Limosilactobacillus reuteri.</title>
        <authorList>
            <person name="Zheng J."/>
            <person name="Li F."/>
            <person name="Gaenzle M."/>
            <person name="Walter J."/>
        </authorList>
    </citation>
    <scope>NUCLEOTIDE SEQUENCE</scope>
    <source>
        <strain evidence="8">GQ_1_3_1</strain>
    </source>
</reference>
<feature type="transmembrane region" description="Helical" evidence="6">
    <location>
        <begin position="167"/>
        <end position="185"/>
    </location>
</feature>
<dbReference type="GO" id="GO:0005886">
    <property type="term" value="C:plasma membrane"/>
    <property type="evidence" value="ECO:0007669"/>
    <property type="project" value="UniProtKB-SubCell"/>
</dbReference>
<protein>
    <submittedName>
        <fullName evidence="8">MFS transporter</fullName>
    </submittedName>
</protein>
<comment type="caution">
    <text evidence="8">The sequence shown here is derived from an EMBL/GenBank/DDBJ whole genome shotgun (WGS) entry which is preliminary data.</text>
</comment>
<proteinExistence type="predicted"/>
<dbReference type="PANTHER" id="PTHR23531">
    <property type="entry name" value="QUINOLENE RESISTANCE PROTEIN NORA"/>
    <property type="match status" value="1"/>
</dbReference>
<feature type="transmembrane region" description="Helical" evidence="6">
    <location>
        <begin position="270"/>
        <end position="291"/>
    </location>
</feature>
<feature type="transmembrane region" description="Helical" evidence="6">
    <location>
        <begin position="205"/>
        <end position="225"/>
    </location>
</feature>
<evidence type="ECO:0000256" key="5">
    <source>
        <dbReference type="ARBA" id="ARBA00023136"/>
    </source>
</evidence>
<sequence>MKKNNNTFFSLDIVLVMIATLLFQFSVMSLNPLINGYAKSLGASNAFSGIIVGVMSITSMILRPVAGNLTDTLSKYQLTLIGGIICAISNIGYVIVSQPVLLLLLRIINGTGFVLCTVCMATWLAFLVPRNHVGEAMGYYGLLNATSMALAPALAISLYKIVGYREILVISAVAVILMVIVIQFIKNRAKPIVKATPRVHHFQILQKDALPVAVIVSLFSVPYFATQADIVEYVAQRNLHVTVSFYFLIYAVALFTIRIALKNYFDTVRFGVWFGTCSIATMVYILFLFAMNNNIEMTIAAIGMALGYGIMFSICQSTSLLLAPLEEQGLASSTFYLGLDIGMALGPIIGGLISELLSIKWYYPIMLILVPIAGVIFIINRRKLNNAIKQN</sequence>
<dbReference type="PANTHER" id="PTHR23531:SF1">
    <property type="entry name" value="QUINOLENE RESISTANCE PROTEIN NORA"/>
    <property type="match status" value="1"/>
</dbReference>
<evidence type="ECO:0000256" key="3">
    <source>
        <dbReference type="ARBA" id="ARBA00022692"/>
    </source>
</evidence>
<dbReference type="InterPro" id="IPR020846">
    <property type="entry name" value="MFS_dom"/>
</dbReference>
<feature type="transmembrane region" description="Helical" evidence="6">
    <location>
        <begin position="46"/>
        <end position="66"/>
    </location>
</feature>
<feature type="transmembrane region" description="Helical" evidence="6">
    <location>
        <begin position="102"/>
        <end position="127"/>
    </location>
</feature>
<evidence type="ECO:0000259" key="7">
    <source>
        <dbReference type="PROSITE" id="PS50850"/>
    </source>
</evidence>
<feature type="transmembrane region" description="Helical" evidence="6">
    <location>
        <begin position="139"/>
        <end position="161"/>
    </location>
</feature>
<feature type="domain" description="Major facilitator superfamily (MFS) profile" evidence="7">
    <location>
        <begin position="12"/>
        <end position="383"/>
    </location>
</feature>
<feature type="transmembrane region" description="Helical" evidence="6">
    <location>
        <begin position="297"/>
        <end position="323"/>
    </location>
</feature>
<organism evidence="8 9">
    <name type="scientific">Limosilactobacillus reuteri</name>
    <name type="common">Lactobacillus reuteri</name>
    <dbReference type="NCBI Taxonomy" id="1598"/>
    <lineage>
        <taxon>Bacteria</taxon>
        <taxon>Bacillati</taxon>
        <taxon>Bacillota</taxon>
        <taxon>Bacilli</taxon>
        <taxon>Lactobacillales</taxon>
        <taxon>Lactobacillaceae</taxon>
        <taxon>Limosilactobacillus</taxon>
    </lineage>
</organism>
<dbReference type="GO" id="GO:0022857">
    <property type="term" value="F:transmembrane transporter activity"/>
    <property type="evidence" value="ECO:0007669"/>
    <property type="project" value="InterPro"/>
</dbReference>
<evidence type="ECO:0000256" key="1">
    <source>
        <dbReference type="ARBA" id="ARBA00004651"/>
    </source>
</evidence>
<feature type="transmembrane region" description="Helical" evidence="6">
    <location>
        <begin position="245"/>
        <end position="261"/>
    </location>
</feature>
<gene>
    <name evidence="8" type="ORF">LMB76_05015</name>
</gene>
<dbReference type="CDD" id="cd17489">
    <property type="entry name" value="MFS_YfcJ_like"/>
    <property type="match status" value="1"/>
</dbReference>
<dbReference type="InterPro" id="IPR011701">
    <property type="entry name" value="MFS"/>
</dbReference>
<dbReference type="InterPro" id="IPR036259">
    <property type="entry name" value="MFS_trans_sf"/>
</dbReference>
<dbReference type="Proteomes" id="UP001198026">
    <property type="component" value="Unassembled WGS sequence"/>
</dbReference>